<proteinExistence type="predicted"/>
<feature type="active site" description="Proton donor/acceptor" evidence="2">
    <location>
        <position position="119"/>
    </location>
</feature>
<dbReference type="InterPro" id="IPR005754">
    <property type="entry name" value="Sortase"/>
</dbReference>
<dbReference type="SUPFAM" id="SSF63817">
    <property type="entry name" value="Sortase"/>
    <property type="match status" value="1"/>
</dbReference>
<dbReference type="Proteomes" id="UP000676325">
    <property type="component" value="Unassembled WGS sequence"/>
</dbReference>
<dbReference type="EMBL" id="JAGSOH010000038">
    <property type="protein sequence ID" value="MBR7827616.1"/>
    <property type="molecule type" value="Genomic_DNA"/>
</dbReference>
<evidence type="ECO:0000256" key="3">
    <source>
        <dbReference type="SAM" id="Phobius"/>
    </source>
</evidence>
<keyword evidence="3" id="KW-0472">Membrane</keyword>
<protein>
    <submittedName>
        <fullName evidence="4">Class E sortase</fullName>
    </submittedName>
</protein>
<evidence type="ECO:0000313" key="5">
    <source>
        <dbReference type="Proteomes" id="UP000676325"/>
    </source>
</evidence>
<evidence type="ECO:0000313" key="4">
    <source>
        <dbReference type="EMBL" id="MBR7827616.1"/>
    </source>
</evidence>
<comment type="caution">
    <text evidence="4">The sequence shown here is derived from an EMBL/GenBank/DDBJ whole genome shotgun (WGS) entry which is preliminary data.</text>
</comment>
<accession>A0A941E9T1</accession>
<sequence>MSGLRKAMQGATAVSGELLITLGVLVGLYVLYLLFWTGVVAQKAARTNLCTLRKEWAASVSVQPQAAQPFATIQIPQIRNPEVWPVLDGTAQTELSQGVGWYPMTAQPGGAGNFAVAAHRRTWGDMFRYLDEVKTGDTVIVQDGNTTYTYRVIEDPVYVAPTESDVLDSIPAHSGLTKAGHYITLTTCDPVYNAWRRLIVFGELESRQTVQTVTRSC</sequence>
<dbReference type="InterPro" id="IPR023365">
    <property type="entry name" value="Sortase_dom-sf"/>
</dbReference>
<dbReference type="InterPro" id="IPR042003">
    <property type="entry name" value="Sortase_E"/>
</dbReference>
<keyword evidence="3" id="KW-0812">Transmembrane</keyword>
<dbReference type="CDD" id="cd05830">
    <property type="entry name" value="Sortase_E"/>
    <property type="match status" value="1"/>
</dbReference>
<dbReference type="NCBIfam" id="TIGR01076">
    <property type="entry name" value="sortase_fam"/>
    <property type="match status" value="1"/>
</dbReference>
<gene>
    <name evidence="4" type="ORF">KDK95_14960</name>
</gene>
<dbReference type="Gene3D" id="2.40.260.10">
    <property type="entry name" value="Sortase"/>
    <property type="match status" value="1"/>
</dbReference>
<evidence type="ECO:0000256" key="2">
    <source>
        <dbReference type="PIRSR" id="PIRSR605754-1"/>
    </source>
</evidence>
<reference evidence="4" key="1">
    <citation type="submission" date="2021-04" db="EMBL/GenBank/DDBJ databases">
        <title>Genome based classification of Actinospica acidithermotolerans sp. nov., an actinobacterium isolated from an Indonesian hot spring.</title>
        <authorList>
            <person name="Kusuma A.B."/>
            <person name="Putra K.E."/>
            <person name="Nafisah S."/>
            <person name="Loh J."/>
            <person name="Nouioui I."/>
            <person name="Goodfellow M."/>
        </authorList>
    </citation>
    <scope>NUCLEOTIDE SEQUENCE</scope>
    <source>
        <strain evidence="4">MGRD01-02</strain>
    </source>
</reference>
<feature type="transmembrane region" description="Helical" evidence="3">
    <location>
        <begin position="12"/>
        <end position="36"/>
    </location>
</feature>
<evidence type="ECO:0000256" key="1">
    <source>
        <dbReference type="ARBA" id="ARBA00022801"/>
    </source>
</evidence>
<dbReference type="RefSeq" id="WP_212518757.1">
    <property type="nucleotide sequence ID" value="NZ_JAGSOH010000038.1"/>
</dbReference>
<keyword evidence="1" id="KW-0378">Hydrolase</keyword>
<name>A0A941E9T1_9ACTN</name>
<feature type="active site" description="Acyl-thioester intermediate" evidence="2">
    <location>
        <position position="188"/>
    </location>
</feature>
<dbReference type="Pfam" id="PF04203">
    <property type="entry name" value="Sortase"/>
    <property type="match status" value="1"/>
</dbReference>
<keyword evidence="3" id="KW-1133">Transmembrane helix</keyword>
<keyword evidence="5" id="KW-1185">Reference proteome</keyword>
<dbReference type="InterPro" id="IPR053465">
    <property type="entry name" value="Sortase_Class_E"/>
</dbReference>
<dbReference type="GO" id="GO:0016787">
    <property type="term" value="F:hydrolase activity"/>
    <property type="evidence" value="ECO:0007669"/>
    <property type="project" value="UniProtKB-KW"/>
</dbReference>
<dbReference type="AlphaFoldDB" id="A0A941E9T1"/>
<organism evidence="4 5">
    <name type="scientific">Actinospica acidithermotolerans</name>
    <dbReference type="NCBI Taxonomy" id="2828514"/>
    <lineage>
        <taxon>Bacteria</taxon>
        <taxon>Bacillati</taxon>
        <taxon>Actinomycetota</taxon>
        <taxon>Actinomycetes</taxon>
        <taxon>Catenulisporales</taxon>
        <taxon>Actinospicaceae</taxon>
        <taxon>Actinospica</taxon>
    </lineage>
</organism>
<dbReference type="NCBIfam" id="NF033747">
    <property type="entry name" value="class_E_sortase"/>
    <property type="match status" value="1"/>
</dbReference>